<evidence type="ECO:0000313" key="1">
    <source>
        <dbReference type="EMBL" id="CAB5223859.1"/>
    </source>
</evidence>
<reference evidence="1" key="1">
    <citation type="submission" date="2020-05" db="EMBL/GenBank/DDBJ databases">
        <authorList>
            <person name="Chiriac C."/>
            <person name="Salcher M."/>
            <person name="Ghai R."/>
            <person name="Kavagutti S V."/>
        </authorList>
    </citation>
    <scope>NUCLEOTIDE SEQUENCE</scope>
</reference>
<gene>
    <name evidence="1" type="ORF">UFOVP389_18</name>
</gene>
<dbReference type="EMBL" id="LR798332">
    <property type="protein sequence ID" value="CAB5223859.1"/>
    <property type="molecule type" value="Genomic_DNA"/>
</dbReference>
<proteinExistence type="predicted"/>
<organism evidence="1">
    <name type="scientific">uncultured Caudovirales phage</name>
    <dbReference type="NCBI Taxonomy" id="2100421"/>
    <lineage>
        <taxon>Viruses</taxon>
        <taxon>Duplodnaviria</taxon>
        <taxon>Heunggongvirae</taxon>
        <taxon>Uroviricota</taxon>
        <taxon>Caudoviricetes</taxon>
        <taxon>Peduoviridae</taxon>
        <taxon>Maltschvirus</taxon>
        <taxon>Maltschvirus maltsch</taxon>
    </lineage>
</organism>
<accession>A0A6J7X0B0</accession>
<sequence>MDIEKIFNEEFTLYLLKHGWPNLSESKHIDLFESMIPRVYARSQQLGYGYRKTLRLLRSMHLADNFTGRYICFLSLSQRGVELKNQILKEIE</sequence>
<protein>
    <submittedName>
        <fullName evidence="1">Uncharacterized protein</fullName>
    </submittedName>
</protein>
<name>A0A6J7X0B0_9CAUD</name>